<evidence type="ECO:0000313" key="2">
    <source>
        <dbReference type="EMBL" id="CAF4921862.1"/>
    </source>
</evidence>
<protein>
    <submittedName>
        <fullName evidence="1">Uncharacterized protein</fullName>
    </submittedName>
</protein>
<accession>A0A815PYH3</accession>
<evidence type="ECO:0000313" key="3">
    <source>
        <dbReference type="Proteomes" id="UP000663855"/>
    </source>
</evidence>
<comment type="caution">
    <text evidence="1">The sequence shown here is derived from an EMBL/GenBank/DDBJ whole genome shotgun (WGS) entry which is preliminary data.</text>
</comment>
<evidence type="ECO:0000313" key="1">
    <source>
        <dbReference type="EMBL" id="CAF1454983.1"/>
    </source>
</evidence>
<proteinExistence type="predicted"/>
<reference evidence="1" key="1">
    <citation type="submission" date="2021-02" db="EMBL/GenBank/DDBJ databases">
        <authorList>
            <person name="Nowell W R."/>
        </authorList>
    </citation>
    <scope>NUCLEOTIDE SEQUENCE</scope>
</reference>
<dbReference type="Proteomes" id="UP000681967">
    <property type="component" value="Unassembled WGS sequence"/>
</dbReference>
<dbReference type="Proteomes" id="UP000663855">
    <property type="component" value="Unassembled WGS sequence"/>
</dbReference>
<dbReference type="AlphaFoldDB" id="A0A815PYH3"/>
<name>A0A815PYH3_9BILA</name>
<gene>
    <name evidence="2" type="ORF">BYL167_LOCUS52987</name>
    <name evidence="1" type="ORF">CJN711_LOCUS24783</name>
</gene>
<dbReference type="EMBL" id="CAJNOV010011639">
    <property type="protein sequence ID" value="CAF1454983.1"/>
    <property type="molecule type" value="Genomic_DNA"/>
</dbReference>
<organism evidence="1 3">
    <name type="scientific">Rotaria magnacalcarata</name>
    <dbReference type="NCBI Taxonomy" id="392030"/>
    <lineage>
        <taxon>Eukaryota</taxon>
        <taxon>Metazoa</taxon>
        <taxon>Spiralia</taxon>
        <taxon>Gnathifera</taxon>
        <taxon>Rotifera</taxon>
        <taxon>Eurotatoria</taxon>
        <taxon>Bdelloidea</taxon>
        <taxon>Philodinida</taxon>
        <taxon>Philodinidae</taxon>
        <taxon>Rotaria</taxon>
    </lineage>
</organism>
<dbReference type="EMBL" id="CAJOBH010174780">
    <property type="protein sequence ID" value="CAF4921862.1"/>
    <property type="molecule type" value="Genomic_DNA"/>
</dbReference>
<sequence>MSSSSSVNNLKEEVLFFRNETFYSFVKENCGDIVLEIMQAQDISSVECLLDVGNIFTFLELDSNELAPLKKAGIILNDGSFVVKKGILHKVEIFTRPLRVLNQQHSTSSLSRSNNSSDLIIPGDLVQKFPFLVTLITYSKFIMKSKIDFTFFYLMMTNIINNSIKEDRGYRYDSIVRQFASALYILGAFCAEDCTATVSKIVYDTQTDTFIGFSLPLDQNGLPIAKSYSTDSFTCLENWYLNDPIAKSLGAHLIQPLSSSLENISPYLLAVDGTNNKFKSPDVITRWGYIYRQCKAKGVRVIGYSTDCDCRYLNAMKRPLGFFGDFAYHNHPDNYEINIPNKWNWFLTQSKQLFIRIQNPMHICTKLRNRLLSKTTTLVFGDQLINIQRLVFKCSVFYYQCSVNFSSNIQ</sequence>